<organism evidence="2 3">
    <name type="scientific">Hyphomonas adhaerens</name>
    <dbReference type="NCBI Taxonomy" id="81029"/>
    <lineage>
        <taxon>Bacteria</taxon>
        <taxon>Pseudomonadati</taxon>
        <taxon>Pseudomonadota</taxon>
        <taxon>Alphaproteobacteria</taxon>
        <taxon>Hyphomonadales</taxon>
        <taxon>Hyphomonadaceae</taxon>
        <taxon>Hyphomonas</taxon>
    </lineage>
</organism>
<evidence type="ECO:0000313" key="3">
    <source>
        <dbReference type="Proteomes" id="UP000259610"/>
    </source>
</evidence>
<comment type="caution">
    <text evidence="2">The sequence shown here is derived from an EMBL/GenBank/DDBJ whole genome shotgun (WGS) entry which is preliminary data.</text>
</comment>
<dbReference type="EMBL" id="DMAN01000233">
    <property type="protein sequence ID" value="HAE27599.1"/>
    <property type="molecule type" value="Genomic_DNA"/>
</dbReference>
<reference evidence="2 3" key="1">
    <citation type="journal article" date="2018" name="Nat. Biotechnol.">
        <title>A standardized bacterial taxonomy based on genome phylogeny substantially revises the tree of life.</title>
        <authorList>
            <person name="Parks D.H."/>
            <person name="Chuvochina M."/>
            <person name="Waite D.W."/>
            <person name="Rinke C."/>
            <person name="Skarshewski A."/>
            <person name="Chaumeil P.A."/>
            <person name="Hugenholtz P."/>
        </authorList>
    </citation>
    <scope>NUCLEOTIDE SEQUENCE [LARGE SCALE GENOMIC DNA]</scope>
    <source>
        <strain evidence="2">UBA8733</strain>
    </source>
</reference>
<feature type="region of interest" description="Disordered" evidence="1">
    <location>
        <begin position="1"/>
        <end position="66"/>
    </location>
</feature>
<name>A0A3B9GYS1_9PROT</name>
<sequence>MTDPENFTPRLGRIRDAGKAGGARVRNQLRRAVARLKKPSSKSAFTGKRYGAGGAARTRARTTGHLARQRMRRVIVKVHIARAGKSGPGLYRAHVSYLRRDGVDRNG</sequence>
<feature type="compositionally biased region" description="Basic residues" evidence="1">
    <location>
        <begin position="27"/>
        <end position="40"/>
    </location>
</feature>
<protein>
    <submittedName>
        <fullName evidence="2">Conjugal transfer protein TraI</fullName>
    </submittedName>
</protein>
<evidence type="ECO:0000313" key="2">
    <source>
        <dbReference type="EMBL" id="HAE27599.1"/>
    </source>
</evidence>
<evidence type="ECO:0000256" key="1">
    <source>
        <dbReference type="SAM" id="MobiDB-lite"/>
    </source>
</evidence>
<feature type="non-terminal residue" evidence="2">
    <location>
        <position position="107"/>
    </location>
</feature>
<gene>
    <name evidence="2" type="ORF">DCG58_10595</name>
</gene>
<proteinExistence type="predicted"/>
<dbReference type="AlphaFoldDB" id="A0A3B9GYS1"/>
<accession>A0A3B9GYS1</accession>
<dbReference type="Proteomes" id="UP000259610">
    <property type="component" value="Unassembled WGS sequence"/>
</dbReference>